<accession>A0A2M9HD81</accession>
<evidence type="ECO:0000259" key="2">
    <source>
        <dbReference type="Pfam" id="PF13930"/>
    </source>
</evidence>
<name>A0A2M9HD81_9BIFI</name>
<evidence type="ECO:0000256" key="1">
    <source>
        <dbReference type="SAM" id="MobiDB-lite"/>
    </source>
</evidence>
<dbReference type="EMBL" id="PEBK01000008">
    <property type="protein sequence ID" value="PJM74770.1"/>
    <property type="molecule type" value="Genomic_DNA"/>
</dbReference>
<evidence type="ECO:0000313" key="3">
    <source>
        <dbReference type="EMBL" id="PJM74770.1"/>
    </source>
</evidence>
<dbReference type="Proteomes" id="UP000231451">
    <property type="component" value="Unassembled WGS sequence"/>
</dbReference>
<proteinExistence type="predicted"/>
<sequence length="318" mass="33007">MPLKRILSSARTIILRVIPRMIPRTLTRATAAFAVVLAMLAPLAGCTVEIDTGDDSSSSSSASASSSPSESSSTSSSAGSSSGSSSSGSSGSTGSPSDSSANGSTSGSSGTASDTAAWNPATAPNYYLVSGRANFSAAGSLPATGTIRYSEPDSLDRSGMAVGVIDRRLMTAGSSRERHMPDTITGWPRHNPKVAITMASGRTYHGYLFNKSHLIAKSLGGKDEADNMVTGTRTQNVGDNDATPGGMAYTETLARNWLKTHSSGTIVYMATPHYQGSELLPRTVTVDIRTSDGSIDQHVIVYNTAQGYDIDYVNGGTR</sequence>
<feature type="compositionally biased region" description="Low complexity" evidence="1">
    <location>
        <begin position="55"/>
        <end position="116"/>
    </location>
</feature>
<comment type="caution">
    <text evidence="3">The sequence shown here is derived from an EMBL/GenBank/DDBJ whole genome shotgun (WGS) entry which is preliminary data.</text>
</comment>
<dbReference type="OrthoDB" id="9783680at2"/>
<reference evidence="3 4" key="1">
    <citation type="submission" date="2017-10" db="EMBL/GenBank/DDBJ databases">
        <title>Draft genome sequences of strains TRE 1, TRE 9, TRE H and TRI 7, isolated from tamarins, belonging to four potential novel Bifidobacterium species.</title>
        <authorList>
            <person name="Mattarelli P."/>
            <person name="Modesto M."/>
            <person name="Puglisi E."/>
            <person name="Morelli L."/>
            <person name="Spezio C."/>
            <person name="Bonetti A."/>
            <person name="Sandri C."/>
        </authorList>
    </citation>
    <scope>NUCLEOTIDE SEQUENCE [LARGE SCALE GENOMIC DNA]</scope>
    <source>
        <strain evidence="4">TRI7</strain>
    </source>
</reference>
<gene>
    <name evidence="3" type="ORF">CSQ87_08565</name>
</gene>
<evidence type="ECO:0000313" key="4">
    <source>
        <dbReference type="Proteomes" id="UP000231451"/>
    </source>
</evidence>
<protein>
    <recommendedName>
        <fullName evidence="2">Type VII secretion system protein EssD-like domain-containing protein</fullName>
    </recommendedName>
</protein>
<keyword evidence="4" id="KW-1185">Reference proteome</keyword>
<dbReference type="Gene3D" id="3.40.570.10">
    <property type="entry name" value="Extracellular Endonuclease, subunit A"/>
    <property type="match status" value="1"/>
</dbReference>
<feature type="domain" description="Type VII secretion system protein EssD-like" evidence="2">
    <location>
        <begin position="200"/>
        <end position="289"/>
    </location>
</feature>
<feature type="region of interest" description="Disordered" evidence="1">
    <location>
        <begin position="52"/>
        <end position="116"/>
    </location>
</feature>
<organism evidence="3 4">
    <name type="scientific">Bifidobacterium simiarum</name>
    <dbReference type="NCBI Taxonomy" id="2045441"/>
    <lineage>
        <taxon>Bacteria</taxon>
        <taxon>Bacillati</taxon>
        <taxon>Actinomycetota</taxon>
        <taxon>Actinomycetes</taxon>
        <taxon>Bifidobacteriales</taxon>
        <taxon>Bifidobacteriaceae</taxon>
        <taxon>Bifidobacterium</taxon>
    </lineage>
</organism>
<dbReference type="RefSeq" id="WP_100513462.1">
    <property type="nucleotide sequence ID" value="NZ_PEBK01000008.1"/>
</dbReference>
<dbReference type="Pfam" id="PF13930">
    <property type="entry name" value="Endonuclea_NS_2"/>
    <property type="match status" value="1"/>
</dbReference>
<dbReference type="InterPro" id="IPR044929">
    <property type="entry name" value="DNA/RNA_non-sp_Endonuclease_sf"/>
</dbReference>
<dbReference type="AlphaFoldDB" id="A0A2M9HD81"/>
<dbReference type="InterPro" id="IPR044927">
    <property type="entry name" value="Endonuclea_NS_2"/>
</dbReference>